<dbReference type="GeneID" id="93494329"/>
<dbReference type="AlphaFoldDB" id="A0A653ETQ3"/>
<protein>
    <submittedName>
        <fullName evidence="7">HTH-type transcriptional regulator GltC</fullName>
    </submittedName>
</protein>
<reference evidence="7" key="1">
    <citation type="submission" date="2019-05" db="EMBL/GenBank/DDBJ databases">
        <authorList>
            <person name="Naeem R."/>
            <person name="Antony C."/>
            <person name="Guan Q."/>
        </authorList>
    </citation>
    <scope>NUCLEOTIDE SEQUENCE</scope>
    <source>
        <strain evidence="7">2</strain>
    </source>
</reference>
<dbReference type="GO" id="GO:0003700">
    <property type="term" value="F:DNA-binding transcription factor activity"/>
    <property type="evidence" value="ECO:0007669"/>
    <property type="project" value="InterPro"/>
</dbReference>
<dbReference type="InterPro" id="IPR000847">
    <property type="entry name" value="LysR_HTH_N"/>
</dbReference>
<dbReference type="PANTHER" id="PTHR30346">
    <property type="entry name" value="TRANSCRIPTIONAL DUAL REGULATOR HCAR-RELATED"/>
    <property type="match status" value="1"/>
</dbReference>
<name>A0A653ETQ3_9MYCO</name>
<dbReference type="Gene3D" id="3.40.190.290">
    <property type="match status" value="1"/>
</dbReference>
<keyword evidence="2" id="KW-0805">Transcription regulation</keyword>
<gene>
    <name evidence="7" type="primary">gltC_5</name>
    <name evidence="7" type="ORF">BIN_B_03663</name>
</gene>
<dbReference type="PRINTS" id="PR00039">
    <property type="entry name" value="HTHLYSR"/>
</dbReference>
<evidence type="ECO:0000256" key="4">
    <source>
        <dbReference type="ARBA" id="ARBA00023159"/>
    </source>
</evidence>
<dbReference type="InterPro" id="IPR005119">
    <property type="entry name" value="LysR_subst-bd"/>
</dbReference>
<dbReference type="SUPFAM" id="SSF53850">
    <property type="entry name" value="Periplasmic binding protein-like II"/>
    <property type="match status" value="1"/>
</dbReference>
<evidence type="ECO:0000256" key="5">
    <source>
        <dbReference type="ARBA" id="ARBA00023163"/>
    </source>
</evidence>
<dbReference type="InterPro" id="IPR036390">
    <property type="entry name" value="WH_DNA-bd_sf"/>
</dbReference>
<dbReference type="PROSITE" id="PS50931">
    <property type="entry name" value="HTH_LYSR"/>
    <property type="match status" value="1"/>
</dbReference>
<sequence length="300" mass="33123">MVEFYQLQYFQAVAETGTLRDAAEQLAVSQSSVSRAITMLESEIGVELFSWRGRAKELNRFGKAFLRSALTVQRSLENAIADVRQLAGVDAGTVAVGFLTSLGVTTMPRLIRRHHDRFPAARFDLHRNPGRALTRDLAVGLIDVCLSYPMAFDEVPGVKWHRLFNQPLVAVVDQDHPLASRKMIGLEELAGQPFVAFDNRYTLRRIFDDACSRHGITPTIAFEGTDMAMLRGLVGSRLGVGILPRAATPPPGVVEIPLDDEELVRPIAIGWMANRYLPPSAAAFRDNAIASYGLPDRESH</sequence>
<keyword evidence="4" id="KW-0010">Activator</keyword>
<evidence type="ECO:0000256" key="1">
    <source>
        <dbReference type="ARBA" id="ARBA00009437"/>
    </source>
</evidence>
<dbReference type="GO" id="GO:0032993">
    <property type="term" value="C:protein-DNA complex"/>
    <property type="evidence" value="ECO:0007669"/>
    <property type="project" value="TreeGrafter"/>
</dbReference>
<dbReference type="Pfam" id="PF03466">
    <property type="entry name" value="LysR_substrate"/>
    <property type="match status" value="1"/>
</dbReference>
<dbReference type="RefSeq" id="WP_239655200.1">
    <property type="nucleotide sequence ID" value="NZ_CAJMWJ010000001.1"/>
</dbReference>
<evidence type="ECO:0000256" key="2">
    <source>
        <dbReference type="ARBA" id="ARBA00023015"/>
    </source>
</evidence>
<dbReference type="GO" id="GO:0003677">
    <property type="term" value="F:DNA binding"/>
    <property type="evidence" value="ECO:0007669"/>
    <property type="project" value="UniProtKB-KW"/>
</dbReference>
<evidence type="ECO:0000256" key="3">
    <source>
        <dbReference type="ARBA" id="ARBA00023125"/>
    </source>
</evidence>
<feature type="domain" description="HTH lysR-type" evidence="6">
    <location>
        <begin position="2"/>
        <end position="59"/>
    </location>
</feature>
<accession>A0A653ETQ3</accession>
<evidence type="ECO:0000259" key="6">
    <source>
        <dbReference type="PROSITE" id="PS50931"/>
    </source>
</evidence>
<keyword evidence="5" id="KW-0804">Transcription</keyword>
<evidence type="ECO:0000313" key="7">
    <source>
        <dbReference type="EMBL" id="VTP00669.1"/>
    </source>
</evidence>
<dbReference type="Gene3D" id="1.10.10.10">
    <property type="entry name" value="Winged helix-like DNA-binding domain superfamily/Winged helix DNA-binding domain"/>
    <property type="match status" value="1"/>
</dbReference>
<dbReference type="EMBL" id="LR589106">
    <property type="protein sequence ID" value="VTP00669.1"/>
    <property type="molecule type" value="Genomic_DNA"/>
</dbReference>
<dbReference type="SUPFAM" id="SSF46785">
    <property type="entry name" value="Winged helix' DNA-binding domain"/>
    <property type="match status" value="1"/>
</dbReference>
<keyword evidence="3" id="KW-0238">DNA-binding</keyword>
<dbReference type="Pfam" id="PF00126">
    <property type="entry name" value="HTH_1"/>
    <property type="match status" value="1"/>
</dbReference>
<organism evidence="7">
    <name type="scientific">Mycobacterium riyadhense</name>
    <dbReference type="NCBI Taxonomy" id="486698"/>
    <lineage>
        <taxon>Bacteria</taxon>
        <taxon>Bacillati</taxon>
        <taxon>Actinomycetota</taxon>
        <taxon>Actinomycetes</taxon>
        <taxon>Mycobacteriales</taxon>
        <taxon>Mycobacteriaceae</taxon>
        <taxon>Mycobacterium</taxon>
    </lineage>
</organism>
<dbReference type="InterPro" id="IPR036388">
    <property type="entry name" value="WH-like_DNA-bd_sf"/>
</dbReference>
<comment type="similarity">
    <text evidence="1">Belongs to the LysR transcriptional regulatory family.</text>
</comment>
<proteinExistence type="inferred from homology"/>
<dbReference type="PANTHER" id="PTHR30346:SF28">
    <property type="entry name" value="HTH-TYPE TRANSCRIPTIONAL REGULATOR CYNR"/>
    <property type="match status" value="1"/>
</dbReference>
<dbReference type="CDD" id="cd08434">
    <property type="entry name" value="PBP2_GltC_like"/>
    <property type="match status" value="1"/>
</dbReference>